<evidence type="ECO:0000256" key="1">
    <source>
        <dbReference type="SAM" id="SignalP"/>
    </source>
</evidence>
<name>A0ABT0DUL5_9SPHN</name>
<dbReference type="PANTHER" id="PTHR40469">
    <property type="entry name" value="SECRETED GLYCOSYL HYDROLASE"/>
    <property type="match status" value="1"/>
</dbReference>
<dbReference type="PANTHER" id="PTHR40469:SF2">
    <property type="entry name" value="GALACTOSE-BINDING DOMAIN-LIKE SUPERFAMILY PROTEIN"/>
    <property type="match status" value="1"/>
</dbReference>
<accession>A0ABT0DUL5</accession>
<dbReference type="InterPro" id="IPR029010">
    <property type="entry name" value="ThuA-like"/>
</dbReference>
<organism evidence="3 4">
    <name type="scientific">Sphingobium agri</name>
    <dbReference type="NCBI Taxonomy" id="2933566"/>
    <lineage>
        <taxon>Bacteria</taxon>
        <taxon>Pseudomonadati</taxon>
        <taxon>Pseudomonadota</taxon>
        <taxon>Alphaproteobacteria</taxon>
        <taxon>Sphingomonadales</taxon>
        <taxon>Sphingomonadaceae</taxon>
        <taxon>Sphingobium</taxon>
    </lineage>
</organism>
<reference evidence="3 4" key="1">
    <citation type="submission" date="2022-04" db="EMBL/GenBank/DDBJ databases">
        <authorList>
            <person name="Huq M.A."/>
        </authorList>
    </citation>
    <scope>NUCLEOTIDE SEQUENCE [LARGE SCALE GENOMIC DNA]</scope>
    <source>
        <strain evidence="3 4">MAH-33</strain>
    </source>
</reference>
<keyword evidence="1" id="KW-0732">Signal</keyword>
<feature type="domain" description="ThuA-like" evidence="2">
    <location>
        <begin position="133"/>
        <end position="357"/>
    </location>
</feature>
<dbReference type="EMBL" id="JALKHS010000006">
    <property type="protein sequence ID" value="MCK0530811.1"/>
    <property type="molecule type" value="Genomic_DNA"/>
</dbReference>
<dbReference type="Pfam" id="PF06283">
    <property type="entry name" value="ThuA"/>
    <property type="match status" value="1"/>
</dbReference>
<comment type="caution">
    <text evidence="3">The sequence shown here is derived from an EMBL/GenBank/DDBJ whole genome shotgun (WGS) entry which is preliminary data.</text>
</comment>
<feature type="signal peptide" evidence="1">
    <location>
        <begin position="1"/>
        <end position="18"/>
    </location>
</feature>
<dbReference type="Gene3D" id="3.40.50.880">
    <property type="match status" value="1"/>
</dbReference>
<dbReference type="InterPro" id="IPR029062">
    <property type="entry name" value="Class_I_gatase-like"/>
</dbReference>
<gene>
    <name evidence="3" type="ORF">MU848_04340</name>
</gene>
<dbReference type="Proteomes" id="UP001203512">
    <property type="component" value="Unassembled WGS sequence"/>
</dbReference>
<evidence type="ECO:0000313" key="4">
    <source>
        <dbReference type="Proteomes" id="UP001203512"/>
    </source>
</evidence>
<feature type="chain" id="PRO_5047371098" evidence="1">
    <location>
        <begin position="19"/>
        <end position="367"/>
    </location>
</feature>
<dbReference type="SUPFAM" id="SSF52317">
    <property type="entry name" value="Class I glutamine amidotransferase-like"/>
    <property type="match status" value="1"/>
</dbReference>
<proteinExistence type="predicted"/>
<dbReference type="RefSeq" id="WP_247230420.1">
    <property type="nucleotide sequence ID" value="NZ_JALKHS010000006.1"/>
</dbReference>
<protein>
    <submittedName>
        <fullName evidence="3">ThuA domain-containing protein</fullName>
    </submittedName>
</protein>
<sequence>MAGAAALLAPLAITPAQAARPVTDCPLRDAPYSLDSPLVDVLLSPAGRSMLMEAAPTLLDKVPEQFISTEAPTFAAIVTVRDTWRILGLSPDRLMQLEQKLRALPVTAADKMKRCERYDNDKPKLTWSRGKLRILLFEKINGFRDGPSVEAARASFQGMAQRNGWSIVTTDKGGAITPSILRKVDVIIWNNISGDVLTLSQRRALQNYVEKGGGLVAVHGSAGDPAYFWDWYADKLIGTRFIGHPMNPQFQDARIKVEQPAHPIASGLPSEWIMKDEWYSFGTNPRAAGAKVVLTLDESSYKPVGPKGEDLRMNDHPIAWTNCIGKGRVFYSAIGHRPEIYSDAHNMALNEAAVKWAADRGTCAPQP</sequence>
<evidence type="ECO:0000313" key="3">
    <source>
        <dbReference type="EMBL" id="MCK0530811.1"/>
    </source>
</evidence>
<evidence type="ECO:0000259" key="2">
    <source>
        <dbReference type="Pfam" id="PF06283"/>
    </source>
</evidence>
<keyword evidence="4" id="KW-1185">Reference proteome</keyword>